<protein>
    <submittedName>
        <fullName evidence="1">Uncharacterized protein</fullName>
    </submittedName>
</protein>
<dbReference type="RefSeq" id="XP_016763870.1">
    <property type="nucleotide sequence ID" value="XM_016904369.1"/>
</dbReference>
<dbReference type="AlphaFoldDB" id="M3DD52"/>
<evidence type="ECO:0000313" key="2">
    <source>
        <dbReference type="Proteomes" id="UP000016931"/>
    </source>
</evidence>
<evidence type="ECO:0000313" key="1">
    <source>
        <dbReference type="EMBL" id="EMF15749.1"/>
    </source>
</evidence>
<keyword evidence="2" id="KW-1185">Reference proteome</keyword>
<reference evidence="1 2" key="1">
    <citation type="journal article" date="2012" name="PLoS Pathog.">
        <title>Diverse lifestyles and strategies of plant pathogenesis encoded in the genomes of eighteen Dothideomycetes fungi.</title>
        <authorList>
            <person name="Ohm R.A."/>
            <person name="Feau N."/>
            <person name="Henrissat B."/>
            <person name="Schoch C.L."/>
            <person name="Horwitz B.A."/>
            <person name="Barry K.W."/>
            <person name="Condon B.J."/>
            <person name="Copeland A.C."/>
            <person name="Dhillon B."/>
            <person name="Glaser F."/>
            <person name="Hesse C.N."/>
            <person name="Kosti I."/>
            <person name="LaButti K."/>
            <person name="Lindquist E.A."/>
            <person name="Lucas S."/>
            <person name="Salamov A.A."/>
            <person name="Bradshaw R.E."/>
            <person name="Ciuffetti L."/>
            <person name="Hamelin R.C."/>
            <person name="Kema G.H.J."/>
            <person name="Lawrence C."/>
            <person name="Scott J.A."/>
            <person name="Spatafora J.W."/>
            <person name="Turgeon B.G."/>
            <person name="de Wit P.J.G.M."/>
            <person name="Zhong S."/>
            <person name="Goodwin S.B."/>
            <person name="Grigoriev I.V."/>
        </authorList>
    </citation>
    <scope>NUCLEOTIDE SEQUENCE [LARGE SCALE GENOMIC DNA]</scope>
    <source>
        <strain evidence="1 2">SO2202</strain>
    </source>
</reference>
<dbReference type="eggNOG" id="ENOG502SRJ3">
    <property type="taxonomic scope" value="Eukaryota"/>
</dbReference>
<dbReference type="OMA" id="NTYGSVW"/>
<gene>
    <name evidence="1" type="ORF">SEPMUDRAFT_147544</name>
</gene>
<dbReference type="HOGENOM" id="CLU_774035_0_0_1"/>
<sequence length="315" mass="34868">MANPANRCIFLELPVELRLEIYSYAILDCKNITIGTAKLVGWPPDIVYRLYGESRVPHPGIPAQHEPVVETDYCPTLLSATKPATIPANTEPPETTYAHTQTAYHTVSLLNRQIAEELRSHFAVPTRRETSLFVSYPYGLHILHTTTPQLLRQSKSVHLAGIYTPRLSCSDSAASLGPAQAPKQAKLHGDVVPDSEKQLEDLFRFAFGPTPKQQMEMIDMRIYYPGGDSYSAIWSDDKSPIVVALQNIGYARIGVDVWRGSNGIGMRLTARPATANERVVTNGLHKLYEGGGGDFPAHGSWIVDPEWPAYTVSER</sequence>
<name>M3DD52_SPHMS</name>
<dbReference type="GeneID" id="27901506"/>
<dbReference type="EMBL" id="KB456261">
    <property type="protein sequence ID" value="EMF15749.1"/>
    <property type="molecule type" value="Genomic_DNA"/>
</dbReference>
<organism evidence="1 2">
    <name type="scientific">Sphaerulina musiva (strain SO2202)</name>
    <name type="common">Poplar stem canker fungus</name>
    <name type="synonym">Septoria musiva</name>
    <dbReference type="NCBI Taxonomy" id="692275"/>
    <lineage>
        <taxon>Eukaryota</taxon>
        <taxon>Fungi</taxon>
        <taxon>Dikarya</taxon>
        <taxon>Ascomycota</taxon>
        <taxon>Pezizomycotina</taxon>
        <taxon>Dothideomycetes</taxon>
        <taxon>Dothideomycetidae</taxon>
        <taxon>Mycosphaerellales</taxon>
        <taxon>Mycosphaerellaceae</taxon>
        <taxon>Sphaerulina</taxon>
    </lineage>
</organism>
<dbReference type="Proteomes" id="UP000016931">
    <property type="component" value="Unassembled WGS sequence"/>
</dbReference>
<dbReference type="OrthoDB" id="3899662at2759"/>
<accession>M3DD52</accession>
<proteinExistence type="predicted"/>